<gene>
    <name evidence="3" type="ORF">HRJ53_23595</name>
</gene>
<protein>
    <submittedName>
        <fullName evidence="3">Orotidine 5'-phosphate decarboxylase</fullName>
    </submittedName>
</protein>
<feature type="domain" description="Orotidine 5'-phosphate decarboxylase" evidence="2">
    <location>
        <begin position="8"/>
        <end position="216"/>
    </location>
</feature>
<sequence>MPSSHPPVVQISLDLIHVNEALDTARIAVEAGVDWLEAGTPLILAEGLHGVRALRAAFPNHPIVADVKTMDGGYLEAEMMAKAGATHVVVMARAHAETIKVAVKAGRDCGIKIMGDNLGCEDKVAASRMMEDLGVDYIVHHTGYDERNGAAAAGRGRLSPLDDLEAVVNSVRIPVEAVGGLTLEEAVEMPKRGAPLVVIGAPLAIDAHSFKVAAGDLKGLLSEITRRVRE</sequence>
<organism evidence="3 4">
    <name type="scientific">Candidatus Acidiferrum panamense</name>
    <dbReference type="NCBI Taxonomy" id="2741543"/>
    <lineage>
        <taxon>Bacteria</taxon>
        <taxon>Pseudomonadati</taxon>
        <taxon>Acidobacteriota</taxon>
        <taxon>Terriglobia</taxon>
        <taxon>Candidatus Acidiferrales</taxon>
        <taxon>Candidatus Acidiferrum</taxon>
    </lineage>
</organism>
<dbReference type="InterPro" id="IPR013785">
    <property type="entry name" value="Aldolase_TIM"/>
</dbReference>
<keyword evidence="1" id="KW-0456">Lyase</keyword>
<dbReference type="PANTHER" id="PTHR35039">
    <property type="entry name" value="3-KETO-L-GULONATE-6-PHOSPHATE DECARBOXYLASE SGBH-RELATED"/>
    <property type="match status" value="1"/>
</dbReference>
<dbReference type="SUPFAM" id="SSF51366">
    <property type="entry name" value="Ribulose-phoshate binding barrel"/>
    <property type="match status" value="1"/>
</dbReference>
<accession>A0A7V8NV82</accession>
<evidence type="ECO:0000256" key="1">
    <source>
        <dbReference type="ARBA" id="ARBA00023239"/>
    </source>
</evidence>
<proteinExistence type="predicted"/>
<dbReference type="InterPro" id="IPR001754">
    <property type="entry name" value="OMPdeCOase_dom"/>
</dbReference>
<dbReference type="AlphaFoldDB" id="A0A7V8NV82"/>
<keyword evidence="4" id="KW-1185">Reference proteome</keyword>
<dbReference type="SMART" id="SM00934">
    <property type="entry name" value="OMPdecase"/>
    <property type="match status" value="1"/>
</dbReference>
<dbReference type="InterPro" id="IPR011060">
    <property type="entry name" value="RibuloseP-bd_barrel"/>
</dbReference>
<dbReference type="Proteomes" id="UP000567293">
    <property type="component" value="Unassembled WGS sequence"/>
</dbReference>
<evidence type="ECO:0000313" key="4">
    <source>
        <dbReference type="Proteomes" id="UP000567293"/>
    </source>
</evidence>
<dbReference type="EMBL" id="JACDQQ010002276">
    <property type="protein sequence ID" value="MBA0087981.1"/>
    <property type="molecule type" value="Genomic_DNA"/>
</dbReference>
<dbReference type="Pfam" id="PF00215">
    <property type="entry name" value="OMPdecase"/>
    <property type="match status" value="1"/>
</dbReference>
<reference evidence="3" key="1">
    <citation type="submission" date="2020-06" db="EMBL/GenBank/DDBJ databases">
        <title>Legume-microbial interactions unlock mineral nutrients during tropical forest succession.</title>
        <authorList>
            <person name="Epihov D.Z."/>
        </authorList>
    </citation>
    <scope>NUCLEOTIDE SEQUENCE [LARGE SCALE GENOMIC DNA]</scope>
    <source>
        <strain evidence="3">Pan2503</strain>
    </source>
</reference>
<comment type="caution">
    <text evidence="3">The sequence shown here is derived from an EMBL/GenBank/DDBJ whole genome shotgun (WGS) entry which is preliminary data.</text>
</comment>
<dbReference type="GO" id="GO:0019854">
    <property type="term" value="P:L-ascorbic acid catabolic process"/>
    <property type="evidence" value="ECO:0007669"/>
    <property type="project" value="TreeGrafter"/>
</dbReference>
<name>A0A7V8NV82_9BACT</name>
<dbReference type="GO" id="GO:0033982">
    <property type="term" value="F:3-dehydro-L-gulonate-6-phosphate decarboxylase activity"/>
    <property type="evidence" value="ECO:0007669"/>
    <property type="project" value="TreeGrafter"/>
</dbReference>
<dbReference type="PANTHER" id="PTHR35039:SF3">
    <property type="entry name" value="3-KETO-L-GULONATE-6-PHOSPHATE DECARBOXYLASE SGBH-RELATED"/>
    <property type="match status" value="1"/>
</dbReference>
<evidence type="ECO:0000259" key="2">
    <source>
        <dbReference type="SMART" id="SM00934"/>
    </source>
</evidence>
<dbReference type="GO" id="GO:0006207">
    <property type="term" value="P:'de novo' pyrimidine nucleobase biosynthetic process"/>
    <property type="evidence" value="ECO:0007669"/>
    <property type="project" value="InterPro"/>
</dbReference>
<dbReference type="Gene3D" id="3.20.20.70">
    <property type="entry name" value="Aldolase class I"/>
    <property type="match status" value="1"/>
</dbReference>
<evidence type="ECO:0000313" key="3">
    <source>
        <dbReference type="EMBL" id="MBA0087981.1"/>
    </source>
</evidence>
<dbReference type="GO" id="GO:0004590">
    <property type="term" value="F:orotidine-5'-phosphate decarboxylase activity"/>
    <property type="evidence" value="ECO:0007669"/>
    <property type="project" value="InterPro"/>
</dbReference>